<sequence length="234" mass="26405">MSKKYVCQKCKVAIDREPFAGNSSNNFQCPRCLFMDSLPIIKSSKEAGACSICLEDFNSKTTTTTTTVINELPCRHHFHKECISEWISRRKYSCPLCRYKLPIDDAVRPARHVVENGHGTYIPPSDDRTVLLRTPRGYYMTWPSRTTTPQVVLITRRQRRRRTPQVVTRSTTAPPQVRTTTSGGGMTTTTTMTTTTSDHNNTTTILQDEDGDTVMLDNTILQDEDGDTFMLDAA</sequence>
<dbReference type="InterPro" id="IPR001841">
    <property type="entry name" value="Znf_RING"/>
</dbReference>
<keyword evidence="3" id="KW-0479">Metal-binding</keyword>
<feature type="domain" description="RING-type" evidence="8">
    <location>
        <begin position="50"/>
        <end position="98"/>
    </location>
</feature>
<dbReference type="AlphaFoldDB" id="A0ABD3TAK1"/>
<dbReference type="PANTHER" id="PTHR15710:SF243">
    <property type="entry name" value="E3 UBIQUITIN-PROTEIN LIGASE PRAJA-2 ISOFORM X1"/>
    <property type="match status" value="1"/>
</dbReference>
<dbReference type="PROSITE" id="PS50089">
    <property type="entry name" value="ZF_RING_2"/>
    <property type="match status" value="1"/>
</dbReference>
<evidence type="ECO:0000256" key="2">
    <source>
        <dbReference type="ARBA" id="ARBA00012483"/>
    </source>
</evidence>
<dbReference type="Gene3D" id="3.30.40.10">
    <property type="entry name" value="Zinc/RING finger domain, C3HC4 (zinc finger)"/>
    <property type="match status" value="1"/>
</dbReference>
<protein>
    <recommendedName>
        <fullName evidence="2">RING-type E3 ubiquitin transferase</fullName>
        <ecNumber evidence="2">2.3.2.27</ecNumber>
    </recommendedName>
</protein>
<dbReference type="EC" id="2.3.2.27" evidence="2"/>
<comment type="catalytic activity">
    <reaction evidence="1">
        <text>S-ubiquitinyl-[E2 ubiquitin-conjugating enzyme]-L-cysteine + [acceptor protein]-L-lysine = [E2 ubiquitin-conjugating enzyme]-L-cysteine + N(6)-ubiquitinyl-[acceptor protein]-L-lysine.</text>
        <dbReference type="EC" id="2.3.2.27"/>
    </reaction>
</comment>
<dbReference type="GO" id="GO:0061630">
    <property type="term" value="F:ubiquitin protein ligase activity"/>
    <property type="evidence" value="ECO:0007669"/>
    <property type="project" value="UniProtKB-EC"/>
</dbReference>
<evidence type="ECO:0000256" key="5">
    <source>
        <dbReference type="ARBA" id="ARBA00022833"/>
    </source>
</evidence>
<evidence type="ECO:0000256" key="7">
    <source>
        <dbReference type="SAM" id="MobiDB-lite"/>
    </source>
</evidence>
<dbReference type="PANTHER" id="PTHR15710">
    <property type="entry name" value="E3 UBIQUITIN-PROTEIN LIGASE PRAJA"/>
    <property type="match status" value="1"/>
</dbReference>
<evidence type="ECO:0000313" key="10">
    <source>
        <dbReference type="Proteomes" id="UP001634393"/>
    </source>
</evidence>
<keyword evidence="4 6" id="KW-0863">Zinc-finger</keyword>
<evidence type="ECO:0000256" key="1">
    <source>
        <dbReference type="ARBA" id="ARBA00000900"/>
    </source>
</evidence>
<accession>A0ABD3TAK1</accession>
<dbReference type="Proteomes" id="UP001634393">
    <property type="component" value="Unassembled WGS sequence"/>
</dbReference>
<name>A0ABD3TAK1_9LAMI</name>
<evidence type="ECO:0000256" key="3">
    <source>
        <dbReference type="ARBA" id="ARBA00022723"/>
    </source>
</evidence>
<evidence type="ECO:0000256" key="4">
    <source>
        <dbReference type="ARBA" id="ARBA00022771"/>
    </source>
</evidence>
<dbReference type="InterPro" id="IPR013083">
    <property type="entry name" value="Znf_RING/FYVE/PHD"/>
</dbReference>
<reference evidence="9 10" key="1">
    <citation type="submission" date="2024-12" db="EMBL/GenBank/DDBJ databases">
        <title>The unique morphological basis and parallel evolutionary history of personate flowers in Penstemon.</title>
        <authorList>
            <person name="Depatie T.H."/>
            <person name="Wessinger C.A."/>
        </authorList>
    </citation>
    <scope>NUCLEOTIDE SEQUENCE [LARGE SCALE GENOMIC DNA]</scope>
    <source>
        <strain evidence="9">WTNN_2</strain>
        <tissue evidence="9">Leaf</tissue>
    </source>
</reference>
<evidence type="ECO:0000256" key="6">
    <source>
        <dbReference type="PROSITE-ProRule" id="PRU00175"/>
    </source>
</evidence>
<dbReference type="GO" id="GO:0008270">
    <property type="term" value="F:zinc ion binding"/>
    <property type="evidence" value="ECO:0007669"/>
    <property type="project" value="UniProtKB-KW"/>
</dbReference>
<evidence type="ECO:0000259" key="8">
    <source>
        <dbReference type="PROSITE" id="PS50089"/>
    </source>
</evidence>
<dbReference type="Pfam" id="PF13639">
    <property type="entry name" value="zf-RING_2"/>
    <property type="match status" value="1"/>
</dbReference>
<dbReference type="SUPFAM" id="SSF57850">
    <property type="entry name" value="RING/U-box"/>
    <property type="match status" value="1"/>
</dbReference>
<dbReference type="SMART" id="SM00184">
    <property type="entry name" value="RING"/>
    <property type="match status" value="1"/>
</dbReference>
<evidence type="ECO:0000313" key="9">
    <source>
        <dbReference type="EMBL" id="KAL3833618.1"/>
    </source>
</evidence>
<dbReference type="EMBL" id="JBJXBP010000004">
    <property type="protein sequence ID" value="KAL3833618.1"/>
    <property type="molecule type" value="Genomic_DNA"/>
</dbReference>
<proteinExistence type="predicted"/>
<organism evidence="9 10">
    <name type="scientific">Penstemon smallii</name>
    <dbReference type="NCBI Taxonomy" id="265156"/>
    <lineage>
        <taxon>Eukaryota</taxon>
        <taxon>Viridiplantae</taxon>
        <taxon>Streptophyta</taxon>
        <taxon>Embryophyta</taxon>
        <taxon>Tracheophyta</taxon>
        <taxon>Spermatophyta</taxon>
        <taxon>Magnoliopsida</taxon>
        <taxon>eudicotyledons</taxon>
        <taxon>Gunneridae</taxon>
        <taxon>Pentapetalae</taxon>
        <taxon>asterids</taxon>
        <taxon>lamiids</taxon>
        <taxon>Lamiales</taxon>
        <taxon>Plantaginaceae</taxon>
        <taxon>Cheloneae</taxon>
        <taxon>Penstemon</taxon>
    </lineage>
</organism>
<keyword evidence="10" id="KW-1185">Reference proteome</keyword>
<gene>
    <name evidence="9" type="ORF">ACJIZ3_008354</name>
</gene>
<feature type="region of interest" description="Disordered" evidence="7">
    <location>
        <begin position="157"/>
        <end position="205"/>
    </location>
</feature>
<keyword evidence="5" id="KW-0862">Zinc</keyword>
<feature type="compositionally biased region" description="Low complexity" evidence="7">
    <location>
        <begin position="187"/>
        <end position="204"/>
    </location>
</feature>
<comment type="caution">
    <text evidence="9">The sequence shown here is derived from an EMBL/GenBank/DDBJ whole genome shotgun (WGS) entry which is preliminary data.</text>
</comment>